<dbReference type="EMBL" id="VOPW01000001">
    <property type="protein sequence ID" value="TXC65982.1"/>
    <property type="molecule type" value="Genomic_DNA"/>
</dbReference>
<name>A0A5C6TZ33_9BURK</name>
<organism evidence="1 2">
    <name type="scientific">Piscinibacter aquaticus</name>
    <dbReference type="NCBI Taxonomy" id="392597"/>
    <lineage>
        <taxon>Bacteria</taxon>
        <taxon>Pseudomonadati</taxon>
        <taxon>Pseudomonadota</taxon>
        <taxon>Betaproteobacteria</taxon>
        <taxon>Burkholderiales</taxon>
        <taxon>Sphaerotilaceae</taxon>
        <taxon>Piscinibacter</taxon>
    </lineage>
</organism>
<gene>
    <name evidence="1" type="ORF">FSC37_08630</name>
</gene>
<comment type="caution">
    <text evidence="1">The sequence shown here is derived from an EMBL/GenBank/DDBJ whole genome shotgun (WGS) entry which is preliminary data.</text>
</comment>
<dbReference type="AlphaFoldDB" id="A0A5C6TZ33"/>
<keyword evidence="2" id="KW-1185">Reference proteome</keyword>
<protein>
    <submittedName>
        <fullName evidence="1">Uncharacterized protein</fullName>
    </submittedName>
</protein>
<proteinExistence type="predicted"/>
<accession>A0A5C6TZ33</accession>
<evidence type="ECO:0000313" key="2">
    <source>
        <dbReference type="Proteomes" id="UP000321832"/>
    </source>
</evidence>
<evidence type="ECO:0000313" key="1">
    <source>
        <dbReference type="EMBL" id="TXC65982.1"/>
    </source>
</evidence>
<sequence>MSYGSESNDGGDATTAIRTLLASRGLDARDFDILEDAHSGISQLLGMAGGIVSLRRRSTGEIRVYATGPGSAWFAALCADLDRGHFKAATLSSAFRRAALAAHLTA</sequence>
<dbReference type="Proteomes" id="UP000321832">
    <property type="component" value="Unassembled WGS sequence"/>
</dbReference>
<reference evidence="1 2" key="1">
    <citation type="submission" date="2019-08" db="EMBL/GenBank/DDBJ databases">
        <authorList>
            <person name="Khan S.A."/>
            <person name="Jeon C.O."/>
            <person name="Jeong S.E."/>
        </authorList>
    </citation>
    <scope>NUCLEOTIDE SEQUENCE [LARGE SCALE GENOMIC DNA]</scope>
    <source>
        <strain evidence="2">IMCC1728</strain>
    </source>
</reference>